<organism evidence="3 4">
    <name type="scientific">Dipteronia sinensis</name>
    <dbReference type="NCBI Taxonomy" id="43782"/>
    <lineage>
        <taxon>Eukaryota</taxon>
        <taxon>Viridiplantae</taxon>
        <taxon>Streptophyta</taxon>
        <taxon>Embryophyta</taxon>
        <taxon>Tracheophyta</taxon>
        <taxon>Spermatophyta</taxon>
        <taxon>Magnoliopsida</taxon>
        <taxon>eudicotyledons</taxon>
        <taxon>Gunneridae</taxon>
        <taxon>Pentapetalae</taxon>
        <taxon>rosids</taxon>
        <taxon>malvids</taxon>
        <taxon>Sapindales</taxon>
        <taxon>Sapindaceae</taxon>
        <taxon>Hippocastanoideae</taxon>
        <taxon>Acereae</taxon>
        <taxon>Dipteronia</taxon>
    </lineage>
</organism>
<dbReference type="AlphaFoldDB" id="A0AAE0DWJ6"/>
<evidence type="ECO:0000313" key="3">
    <source>
        <dbReference type="EMBL" id="KAK3193518.1"/>
    </source>
</evidence>
<dbReference type="PANTHER" id="PTHR33710:SF62">
    <property type="entry name" value="DUF4283 DOMAIN PROTEIN"/>
    <property type="match status" value="1"/>
</dbReference>
<dbReference type="Proteomes" id="UP001281410">
    <property type="component" value="Unassembled WGS sequence"/>
</dbReference>
<protein>
    <recommendedName>
        <fullName evidence="2">Zinc knuckle CX2CX4HX4C domain-containing protein</fullName>
    </recommendedName>
</protein>
<feature type="domain" description="Zinc knuckle CX2CX4HX4C" evidence="2">
    <location>
        <begin position="79"/>
        <end position="104"/>
    </location>
</feature>
<sequence length="478" mass="53608">MSATDLAGLYENLSLADEDGEMLEISEEAQLEGLKDVDRSLVGRVLSGRNVNREAFMAMINQFWSPFGSVEIELIVVVVGLKYERLPDFCFAYGRIGHVTKECTDEEARNGELDGSPAKYGSWLKVTGPEKTKSRAQRPFSGSSSDRDISQYKGTDLSGDRSLSLRPGSLASHNVESVSVVRTIRIAIAESQTETLKPDSGIGHPQTEKMMINGPGIGPGSITTNLGRQIGGSNNWGPTIGPLNNLDDSNIKGSAFMVEEAQLRRLGNIDNLPWVSGGDFNKLLSRNVKVVRFLADSQWRDKFVNYHVEHLGYNSSDHRPILMDCSSVTRYRIHIERKFWFEQFWLKKNDIGSVIVTVWQDGVPSILIEGLVCKLYQCASRLTDWSRIHFGNVQKQIGEKNREIECLYKCCGKPGIMLFIRKLEKEVEGLLECDKVYWKQRSIADWLKAGNRNSKFFHSKASDRKKKNSISCLIDANG</sequence>
<reference evidence="3" key="1">
    <citation type="journal article" date="2023" name="Plant J.">
        <title>Genome sequences and population genomics provide insights into the demographic history, inbreeding, and mutation load of two 'living fossil' tree species of Dipteronia.</title>
        <authorList>
            <person name="Feng Y."/>
            <person name="Comes H.P."/>
            <person name="Chen J."/>
            <person name="Zhu S."/>
            <person name="Lu R."/>
            <person name="Zhang X."/>
            <person name="Li P."/>
            <person name="Qiu J."/>
            <person name="Olsen K.M."/>
            <person name="Qiu Y."/>
        </authorList>
    </citation>
    <scope>NUCLEOTIDE SEQUENCE</scope>
    <source>
        <strain evidence="3">NBL</strain>
    </source>
</reference>
<evidence type="ECO:0000259" key="2">
    <source>
        <dbReference type="Pfam" id="PF14392"/>
    </source>
</evidence>
<gene>
    <name evidence="3" type="ORF">Dsin_024828</name>
</gene>
<name>A0AAE0DWJ6_9ROSI</name>
<comment type="caution">
    <text evidence="3">The sequence shown here is derived from an EMBL/GenBank/DDBJ whole genome shotgun (WGS) entry which is preliminary data.</text>
</comment>
<evidence type="ECO:0000256" key="1">
    <source>
        <dbReference type="SAM" id="MobiDB-lite"/>
    </source>
</evidence>
<dbReference type="PANTHER" id="PTHR33710">
    <property type="entry name" value="BNAC02G09200D PROTEIN"/>
    <property type="match status" value="1"/>
</dbReference>
<dbReference type="InterPro" id="IPR025836">
    <property type="entry name" value="Zn_knuckle_CX2CX4HX4C"/>
</dbReference>
<accession>A0AAE0DWJ6</accession>
<dbReference type="EMBL" id="JANJYJ010000008">
    <property type="protein sequence ID" value="KAK3193518.1"/>
    <property type="molecule type" value="Genomic_DNA"/>
</dbReference>
<feature type="region of interest" description="Disordered" evidence="1">
    <location>
        <begin position="108"/>
        <end position="168"/>
    </location>
</feature>
<evidence type="ECO:0000313" key="4">
    <source>
        <dbReference type="Proteomes" id="UP001281410"/>
    </source>
</evidence>
<dbReference type="Pfam" id="PF14392">
    <property type="entry name" value="zf-CCHC_4"/>
    <property type="match status" value="1"/>
</dbReference>
<keyword evidence="4" id="KW-1185">Reference proteome</keyword>
<proteinExistence type="predicted"/>